<keyword evidence="2" id="KW-1185">Reference proteome</keyword>
<evidence type="ECO:0008006" key="3">
    <source>
        <dbReference type="Google" id="ProtNLM"/>
    </source>
</evidence>
<dbReference type="InterPro" id="IPR036770">
    <property type="entry name" value="Ankyrin_rpt-contain_sf"/>
</dbReference>
<proteinExistence type="predicted"/>
<sequence>MELFGISEFRNDLKILQNLQRKMIFILSCIKSEYSTSSYIKDLFQYFEEISISQHFTLYEAFLRIFVHLSIYFNHPETKDEEIFAKRQDIFFIILRELILKHSLKKSINQLTLFIIFKQNQHLLFFLYEEGIFNISFLITKISFLNKNLLILFHSEIKKFNPILYERLKEQFILKKKFLYPKDQLQEAYSIIEDEKGNITEILKQIHSQNQIAKIIRKDDVNCFIDFISHNDNFDLNSRIMPSFYENNPDITNKSFGISLLEYSMAFGSINIFRYLWLNKVEYSEISLLYSIIGNNYEIIHLVEEELEVIEKEIVEEIEEKSEKVYFNINYLKSIEYYHPEFIEYFFDPNNSTKIYNLPLSSIIKIFDKTTNIEILCEIFLNGKISQLSRSEEHRYLSSLNNHVSTFNIQNLQLSSFYFICYFLFQQPNIDINSKNHILIFQFMIHFYFSDQISH</sequence>
<comment type="caution">
    <text evidence="1">The sequence shown here is derived from an EMBL/GenBank/DDBJ whole genome shotgun (WGS) entry which is preliminary data.</text>
</comment>
<organism evidence="1 2">
    <name type="scientific">Tritrichomonas foetus</name>
    <dbReference type="NCBI Taxonomy" id="1144522"/>
    <lineage>
        <taxon>Eukaryota</taxon>
        <taxon>Metamonada</taxon>
        <taxon>Parabasalia</taxon>
        <taxon>Tritrichomonadida</taxon>
        <taxon>Tritrichomonadidae</taxon>
        <taxon>Tritrichomonas</taxon>
    </lineage>
</organism>
<evidence type="ECO:0000313" key="2">
    <source>
        <dbReference type="Proteomes" id="UP000179807"/>
    </source>
</evidence>
<dbReference type="OrthoDB" id="10683405at2759"/>
<dbReference type="RefSeq" id="XP_068367705.1">
    <property type="nucleotide sequence ID" value="XM_068498120.1"/>
</dbReference>
<reference evidence="1" key="1">
    <citation type="submission" date="2016-10" db="EMBL/GenBank/DDBJ databases">
        <authorList>
            <person name="Benchimol M."/>
            <person name="Almeida L.G."/>
            <person name="Vasconcelos A.T."/>
            <person name="Perreira-Neves A."/>
            <person name="Rosa I.A."/>
            <person name="Tasca T."/>
            <person name="Bogo M.R."/>
            <person name="de Souza W."/>
        </authorList>
    </citation>
    <scope>NUCLEOTIDE SEQUENCE [LARGE SCALE GENOMIC DNA]</scope>
    <source>
        <strain evidence="1">K</strain>
    </source>
</reference>
<evidence type="ECO:0000313" key="1">
    <source>
        <dbReference type="EMBL" id="OHT14569.1"/>
    </source>
</evidence>
<dbReference type="VEuPathDB" id="TrichDB:TRFO_14965"/>
<name>A0A1J4KTF0_9EUKA</name>
<gene>
    <name evidence="1" type="ORF">TRFO_14965</name>
</gene>
<protein>
    <recommendedName>
        <fullName evidence="3">DUF3447 domain-containing protein</fullName>
    </recommendedName>
</protein>
<dbReference type="Proteomes" id="UP000179807">
    <property type="component" value="Unassembled WGS sequence"/>
</dbReference>
<accession>A0A1J4KTF0</accession>
<dbReference type="EMBL" id="MLAK01000344">
    <property type="protein sequence ID" value="OHT14569.1"/>
    <property type="molecule type" value="Genomic_DNA"/>
</dbReference>
<dbReference type="SUPFAM" id="SSF48403">
    <property type="entry name" value="Ankyrin repeat"/>
    <property type="match status" value="1"/>
</dbReference>
<dbReference type="AlphaFoldDB" id="A0A1J4KTF0"/>
<dbReference type="GeneID" id="94832824"/>